<evidence type="ECO:0000313" key="5">
    <source>
        <dbReference type="Proteomes" id="UP000286097"/>
    </source>
</evidence>
<accession>A0A3M6VIR6</accession>
<dbReference type="EMBL" id="QLLG01000194">
    <property type="protein sequence ID" value="RMX66664.1"/>
    <property type="molecule type" value="Genomic_DNA"/>
</dbReference>
<dbReference type="VEuPathDB" id="FungiDB:DD237_004695"/>
<dbReference type="Proteomes" id="UP000286097">
    <property type="component" value="Unassembled WGS sequence"/>
</dbReference>
<evidence type="ECO:0000256" key="1">
    <source>
        <dbReference type="SAM" id="MobiDB-lite"/>
    </source>
</evidence>
<sequence>MSCPVRRDEQLSELMRLSDTDFGFCQYYLCKVGNLSIPGGGKRMVGLSASELPEERLFPGDTIEYFSMTFVAGDPRGHRVAKILRVNHKNDEFPIEVDTQEMLPLTIMLKRKRDRIDTDISSDDAKWRKLRTFRLEDGEVEGETRADRLNAGLHKSLSDAMKSTKRKVAMKQQEESNNRSKKLMQVFLTQPNVTLDEDKTTRSQQSVVDTISTPKRKKKGKSWTPKGNADDYSDVQSHDKFALKKNYYSDNASRRNRFEDKTAQSERKVKYDAKKLDLRKRKRVFATPAKPKRVDTTRSTKRVCKYFSGKQEQHRPKKRHNTDLSKFMNHVQEADDIEEIEEQKRIVWGLDEYYALDNKRKALEAEDTKSQECSRESSSTLAVESEKTAWSQRRKDYRKMNRESDALRSWLNTLDNAKDIEKVSTSIHSEPSNKC</sequence>
<evidence type="ECO:0000313" key="3">
    <source>
        <dbReference type="EMBL" id="RQM14396.1"/>
    </source>
</evidence>
<keyword evidence="4" id="KW-1185">Reference proteome</keyword>
<dbReference type="STRING" id="542832.A0A3M6VIR6"/>
<dbReference type="Proteomes" id="UP000282087">
    <property type="component" value="Unassembled WGS sequence"/>
</dbReference>
<dbReference type="EMBL" id="QKXF01000205">
    <property type="protein sequence ID" value="RQM14396.1"/>
    <property type="molecule type" value="Genomic_DNA"/>
</dbReference>
<name>A0A3M6VIR6_9STRA</name>
<organism evidence="2 4">
    <name type="scientific">Peronospora effusa</name>
    <dbReference type="NCBI Taxonomy" id="542832"/>
    <lineage>
        <taxon>Eukaryota</taxon>
        <taxon>Sar</taxon>
        <taxon>Stramenopiles</taxon>
        <taxon>Oomycota</taxon>
        <taxon>Peronosporomycetes</taxon>
        <taxon>Peronosporales</taxon>
        <taxon>Peronosporaceae</taxon>
        <taxon>Peronospora</taxon>
    </lineage>
</organism>
<feature type="compositionally biased region" description="Polar residues" evidence="1">
    <location>
        <begin position="202"/>
        <end position="213"/>
    </location>
</feature>
<feature type="region of interest" description="Disordered" evidence="1">
    <location>
        <begin position="194"/>
        <end position="235"/>
    </location>
</feature>
<evidence type="ECO:0000313" key="2">
    <source>
        <dbReference type="EMBL" id="RMX66664.1"/>
    </source>
</evidence>
<feature type="region of interest" description="Disordered" evidence="1">
    <location>
        <begin position="161"/>
        <end position="181"/>
    </location>
</feature>
<gene>
    <name evidence="3" type="ORF">DD237_004695</name>
    <name evidence="2" type="ORF">DD238_002556</name>
</gene>
<dbReference type="AlphaFoldDB" id="A0A3M6VIR6"/>
<evidence type="ECO:0000313" key="4">
    <source>
        <dbReference type="Proteomes" id="UP000282087"/>
    </source>
</evidence>
<feature type="region of interest" description="Disordered" evidence="1">
    <location>
        <begin position="364"/>
        <end position="402"/>
    </location>
</feature>
<proteinExistence type="predicted"/>
<reference evidence="4 5" key="1">
    <citation type="submission" date="2018-06" db="EMBL/GenBank/DDBJ databases">
        <title>Comparative genomics of downy mildews reveals potential adaptations to biotrophy.</title>
        <authorList>
            <person name="Fletcher K."/>
            <person name="Klosterman S.J."/>
            <person name="Derevnina L."/>
            <person name="Martin F."/>
            <person name="Koike S."/>
            <person name="Reyes Chin-Wo S."/>
            <person name="Mou B."/>
            <person name="Michelmore R."/>
        </authorList>
    </citation>
    <scope>NUCLEOTIDE SEQUENCE [LARGE SCALE GENOMIC DNA]</scope>
    <source>
        <strain evidence="3 5">R13</strain>
        <strain evidence="2 4">R14</strain>
    </source>
</reference>
<protein>
    <submittedName>
        <fullName evidence="2">Uncharacterized protein</fullName>
    </submittedName>
</protein>
<feature type="compositionally biased region" description="Basic and acidic residues" evidence="1">
    <location>
        <begin position="364"/>
        <end position="375"/>
    </location>
</feature>
<comment type="caution">
    <text evidence="2">The sequence shown here is derived from an EMBL/GenBank/DDBJ whole genome shotgun (WGS) entry which is preliminary data.</text>
</comment>